<gene>
    <name evidence="2" type="ORF">HLB23_34045</name>
</gene>
<dbReference type="EMBL" id="JABELX010000016">
    <property type="protein sequence ID" value="NNH74815.1"/>
    <property type="molecule type" value="Genomic_DNA"/>
</dbReference>
<feature type="transmembrane region" description="Helical" evidence="1">
    <location>
        <begin position="105"/>
        <end position="121"/>
    </location>
</feature>
<feature type="transmembrane region" description="Helical" evidence="1">
    <location>
        <begin position="80"/>
        <end position="99"/>
    </location>
</feature>
<evidence type="ECO:0000313" key="2">
    <source>
        <dbReference type="EMBL" id="NNH74815.1"/>
    </source>
</evidence>
<proteinExistence type="predicted"/>
<name>A0A849CE63_9NOCA</name>
<evidence type="ECO:0000256" key="1">
    <source>
        <dbReference type="SAM" id="Phobius"/>
    </source>
</evidence>
<keyword evidence="1" id="KW-0472">Membrane</keyword>
<dbReference type="Proteomes" id="UP000586827">
    <property type="component" value="Unassembled WGS sequence"/>
</dbReference>
<reference evidence="2 3" key="1">
    <citation type="submission" date="2020-05" db="EMBL/GenBank/DDBJ databases">
        <title>MicrobeNet Type strains.</title>
        <authorList>
            <person name="Nicholson A.C."/>
        </authorList>
    </citation>
    <scope>NUCLEOTIDE SEQUENCE [LARGE SCALE GENOMIC DNA]</scope>
    <source>
        <strain evidence="2 3">JCM 3224</strain>
    </source>
</reference>
<comment type="caution">
    <text evidence="2">The sequence shown here is derived from an EMBL/GenBank/DDBJ whole genome shotgun (WGS) entry which is preliminary data.</text>
</comment>
<evidence type="ECO:0000313" key="3">
    <source>
        <dbReference type="Proteomes" id="UP000586827"/>
    </source>
</evidence>
<feature type="transmembrane region" description="Helical" evidence="1">
    <location>
        <begin position="54"/>
        <end position="73"/>
    </location>
</feature>
<sequence length="133" mass="14349">MSDWFPPEQAETDEYCYLMPRSVRAAQVIVFGFAGVGIVCTASSGWLLGTHAALMTAVPFVPGLLLGLVGLIFNSEGQAVRISAILVAALNMLWTVPSISDGRPPGPLGIIASLAVIMLLFRRDARDWFEPSW</sequence>
<protein>
    <submittedName>
        <fullName evidence="2">Uncharacterized protein</fullName>
    </submittedName>
</protein>
<keyword evidence="1" id="KW-1133">Transmembrane helix</keyword>
<organism evidence="2 3">
    <name type="scientific">Nocardia uniformis</name>
    <dbReference type="NCBI Taxonomy" id="53432"/>
    <lineage>
        <taxon>Bacteria</taxon>
        <taxon>Bacillati</taxon>
        <taxon>Actinomycetota</taxon>
        <taxon>Actinomycetes</taxon>
        <taxon>Mycobacteriales</taxon>
        <taxon>Nocardiaceae</taxon>
        <taxon>Nocardia</taxon>
    </lineage>
</organism>
<keyword evidence="1" id="KW-0812">Transmembrane</keyword>
<dbReference type="RefSeq" id="WP_067528777.1">
    <property type="nucleotide sequence ID" value="NZ_JABELX010000016.1"/>
</dbReference>
<dbReference type="AlphaFoldDB" id="A0A849CE63"/>
<accession>A0A849CE63</accession>
<feature type="transmembrane region" description="Helical" evidence="1">
    <location>
        <begin position="28"/>
        <end position="48"/>
    </location>
</feature>
<keyword evidence="3" id="KW-1185">Reference proteome</keyword>